<reference evidence="1 2" key="1">
    <citation type="submission" date="2016-10" db="EMBL/GenBank/DDBJ databases">
        <authorList>
            <person name="de Groot N.N."/>
        </authorList>
    </citation>
    <scope>NUCLEOTIDE SEQUENCE [LARGE SCALE GENOMIC DNA]</scope>
    <source>
        <strain evidence="1 2">DSM 5522</strain>
    </source>
</reference>
<accession>A0A1I1AK71</accession>
<dbReference type="Gene3D" id="3.10.450.620">
    <property type="entry name" value="JHP933, nucleotidyltransferase-like core domain"/>
    <property type="match status" value="1"/>
</dbReference>
<dbReference type="Proteomes" id="UP000198838">
    <property type="component" value="Unassembled WGS sequence"/>
</dbReference>
<sequence>MPQYNRRELDARAREYGFNRDTFEKVLRLRTILEFLNTQEYMREHLLLKGGTAINLTVFKLPRLSVDIDLDFIPNLTREETANERERLTEILKGYMSEQGYSLSDASRFSYSLDAFHYNYVNAAGNKDMIKIEINYSLRTHVLPSEDRVFVTDAFGEPIKVRTVATMEIFAAKTNALISRAAARDLYDFCNMADTKLLSGEEDIFRKCIIFYATISAKEVNKNFDTSAIDSLTFSKIKSDLFPVLAVKDKFDLEGKKQQAKEYIASLMKPTEAEMEYMERFIEKEYKPELLFEDAEIIERLRDHPMALWKCDTVS</sequence>
<dbReference type="RefSeq" id="WP_092874642.1">
    <property type="nucleotide sequence ID" value="NZ_FOJY01000026.1"/>
</dbReference>
<keyword evidence="1" id="KW-0808">Transferase</keyword>
<dbReference type="OrthoDB" id="1550603at2"/>
<dbReference type="Pfam" id="PF08843">
    <property type="entry name" value="AbiEii"/>
    <property type="match status" value="1"/>
</dbReference>
<evidence type="ECO:0000313" key="2">
    <source>
        <dbReference type="Proteomes" id="UP000198838"/>
    </source>
</evidence>
<dbReference type="AlphaFoldDB" id="A0A1I1AK71"/>
<keyword evidence="2" id="KW-1185">Reference proteome</keyword>
<gene>
    <name evidence="1" type="ORF">SAMN05216249_12634</name>
</gene>
<dbReference type="GO" id="GO:0016740">
    <property type="term" value="F:transferase activity"/>
    <property type="evidence" value="ECO:0007669"/>
    <property type="project" value="UniProtKB-KW"/>
</dbReference>
<dbReference type="STRING" id="1120918.SAMN05216249_12634"/>
<dbReference type="EMBL" id="FOJY01000026">
    <property type="protein sequence ID" value="SFB36840.1"/>
    <property type="molecule type" value="Genomic_DNA"/>
</dbReference>
<dbReference type="InterPro" id="IPR014942">
    <property type="entry name" value="AbiEii"/>
</dbReference>
<proteinExistence type="predicted"/>
<evidence type="ECO:0000313" key="1">
    <source>
        <dbReference type="EMBL" id="SFB36840.1"/>
    </source>
</evidence>
<organism evidence="1 2">
    <name type="scientific">Acetitomaculum ruminis DSM 5522</name>
    <dbReference type="NCBI Taxonomy" id="1120918"/>
    <lineage>
        <taxon>Bacteria</taxon>
        <taxon>Bacillati</taxon>
        <taxon>Bacillota</taxon>
        <taxon>Clostridia</taxon>
        <taxon>Lachnospirales</taxon>
        <taxon>Lachnospiraceae</taxon>
        <taxon>Acetitomaculum</taxon>
    </lineage>
</organism>
<name>A0A1I1AK71_9FIRM</name>
<protein>
    <submittedName>
        <fullName evidence="1">Nucleotidyl transferase AbiEii toxin, Type IV TA system</fullName>
    </submittedName>
</protein>